<evidence type="ECO:0000313" key="1">
    <source>
        <dbReference type="EMBL" id="GFS91448.1"/>
    </source>
</evidence>
<name>A0A8X6TBT3_NEPPI</name>
<keyword evidence="2" id="KW-1185">Reference proteome</keyword>
<reference evidence="1" key="1">
    <citation type="submission" date="2020-08" db="EMBL/GenBank/DDBJ databases">
        <title>Multicomponent nature underlies the extraordinary mechanical properties of spider dragline silk.</title>
        <authorList>
            <person name="Kono N."/>
            <person name="Nakamura H."/>
            <person name="Mori M."/>
            <person name="Yoshida Y."/>
            <person name="Ohtoshi R."/>
            <person name="Malay A.D."/>
            <person name="Moran D.A.P."/>
            <person name="Tomita M."/>
            <person name="Numata K."/>
            <person name="Arakawa K."/>
        </authorList>
    </citation>
    <scope>NUCLEOTIDE SEQUENCE</scope>
</reference>
<organism evidence="1 2">
    <name type="scientific">Nephila pilipes</name>
    <name type="common">Giant wood spider</name>
    <name type="synonym">Nephila maculata</name>
    <dbReference type="NCBI Taxonomy" id="299642"/>
    <lineage>
        <taxon>Eukaryota</taxon>
        <taxon>Metazoa</taxon>
        <taxon>Ecdysozoa</taxon>
        <taxon>Arthropoda</taxon>
        <taxon>Chelicerata</taxon>
        <taxon>Arachnida</taxon>
        <taxon>Araneae</taxon>
        <taxon>Araneomorphae</taxon>
        <taxon>Entelegynae</taxon>
        <taxon>Araneoidea</taxon>
        <taxon>Nephilidae</taxon>
        <taxon>Nephila</taxon>
    </lineage>
</organism>
<sequence>LCYPVVLDSRVLHLLHSSQLHGFLCGLVLDSPQTLW</sequence>
<dbReference type="EMBL" id="BMAW01053521">
    <property type="protein sequence ID" value="GFS91448.1"/>
    <property type="molecule type" value="Genomic_DNA"/>
</dbReference>
<dbReference type="AlphaFoldDB" id="A0A8X6TBT3"/>
<comment type="caution">
    <text evidence="1">The sequence shown here is derived from an EMBL/GenBank/DDBJ whole genome shotgun (WGS) entry which is preliminary data.</text>
</comment>
<proteinExistence type="predicted"/>
<dbReference type="Proteomes" id="UP000887013">
    <property type="component" value="Unassembled WGS sequence"/>
</dbReference>
<protein>
    <submittedName>
        <fullName evidence="1">Uncharacterized protein</fullName>
    </submittedName>
</protein>
<feature type="non-terminal residue" evidence="1">
    <location>
        <position position="1"/>
    </location>
</feature>
<accession>A0A8X6TBT3</accession>
<gene>
    <name evidence="1" type="ORF">NPIL_698161</name>
</gene>
<evidence type="ECO:0000313" key="2">
    <source>
        <dbReference type="Proteomes" id="UP000887013"/>
    </source>
</evidence>